<feature type="chain" id="PRO_5006919966" evidence="1">
    <location>
        <begin position="26"/>
        <end position="185"/>
    </location>
</feature>
<sequence length="185" mass="20959">MNRKITLVILMLPILLCGIIQALHATPPTSKTTSDSAIQNEILIYINQYRQQHGLRPLAMNNKMVNEAKKHSMDMASHKIPFGHSYFEARINRLHSQIKDSGAGAENVAYNYKNARDVVKNWLLSPGHKRNIDGNYDLTGIGIARDKRGKIYFTQIFLNTHGNTIYASRKPFSSLLRGAPWTRRG</sequence>
<organism evidence="3 4">
    <name type="scientific">Legionella waltersii</name>
    <dbReference type="NCBI Taxonomy" id="66969"/>
    <lineage>
        <taxon>Bacteria</taxon>
        <taxon>Pseudomonadati</taxon>
        <taxon>Pseudomonadota</taxon>
        <taxon>Gammaproteobacteria</taxon>
        <taxon>Legionellales</taxon>
        <taxon>Legionellaceae</taxon>
        <taxon>Legionella</taxon>
    </lineage>
</organism>
<dbReference type="Proteomes" id="UP000054729">
    <property type="component" value="Unassembled WGS sequence"/>
</dbReference>
<keyword evidence="1" id="KW-0732">Signal</keyword>
<protein>
    <submittedName>
        <fullName evidence="3">Putative transporter</fullName>
    </submittedName>
</protein>
<dbReference type="InterPro" id="IPR014044">
    <property type="entry name" value="CAP_dom"/>
</dbReference>
<dbReference type="PANTHER" id="PTHR31157:SF1">
    <property type="entry name" value="SCP DOMAIN-CONTAINING PROTEIN"/>
    <property type="match status" value="1"/>
</dbReference>
<dbReference type="RefSeq" id="WP_058479276.1">
    <property type="nucleotide sequence ID" value="NZ_CAAAIQ010000003.1"/>
</dbReference>
<accession>A0A0W1ANE9</accession>
<dbReference type="OrthoDB" id="68195at2"/>
<proteinExistence type="predicted"/>
<feature type="signal peptide" evidence="1">
    <location>
        <begin position="1"/>
        <end position="25"/>
    </location>
</feature>
<keyword evidence="4" id="KW-1185">Reference proteome</keyword>
<reference evidence="3 4" key="1">
    <citation type="submission" date="2015-11" db="EMBL/GenBank/DDBJ databases">
        <title>Genomic analysis of 38 Legionella species identifies large and diverse effector repertoires.</title>
        <authorList>
            <person name="Burstein D."/>
            <person name="Amaro F."/>
            <person name="Zusman T."/>
            <person name="Lifshitz Z."/>
            <person name="Cohen O."/>
            <person name="Gilbert J.A."/>
            <person name="Pupko T."/>
            <person name="Shuman H.A."/>
            <person name="Segal G."/>
        </authorList>
    </citation>
    <scope>NUCLEOTIDE SEQUENCE [LARGE SCALE GENOMIC DNA]</scope>
    <source>
        <strain evidence="3 4">ATCC 51914</strain>
    </source>
</reference>
<evidence type="ECO:0000313" key="3">
    <source>
        <dbReference type="EMBL" id="KTD82865.1"/>
    </source>
</evidence>
<gene>
    <name evidence="3" type="ORF">Lwal_0343</name>
</gene>
<dbReference type="PATRIC" id="fig|66969.6.peg.372"/>
<dbReference type="InterPro" id="IPR035940">
    <property type="entry name" value="CAP_sf"/>
</dbReference>
<name>A0A0W1ANE9_9GAMM</name>
<evidence type="ECO:0000259" key="2">
    <source>
        <dbReference type="Pfam" id="PF00188"/>
    </source>
</evidence>
<dbReference type="EMBL" id="LNZB01000006">
    <property type="protein sequence ID" value="KTD82865.1"/>
    <property type="molecule type" value="Genomic_DNA"/>
</dbReference>
<dbReference type="STRING" id="66969.Lwal_0343"/>
<feature type="domain" description="SCP" evidence="2">
    <location>
        <begin position="45"/>
        <end position="157"/>
    </location>
</feature>
<dbReference type="PANTHER" id="PTHR31157">
    <property type="entry name" value="SCP DOMAIN-CONTAINING PROTEIN"/>
    <property type="match status" value="1"/>
</dbReference>
<evidence type="ECO:0000256" key="1">
    <source>
        <dbReference type="SAM" id="SignalP"/>
    </source>
</evidence>
<dbReference type="AlphaFoldDB" id="A0A0W1ANE9"/>
<dbReference type="Pfam" id="PF00188">
    <property type="entry name" value="CAP"/>
    <property type="match status" value="1"/>
</dbReference>
<dbReference type="Gene3D" id="3.40.33.10">
    <property type="entry name" value="CAP"/>
    <property type="match status" value="1"/>
</dbReference>
<dbReference type="SUPFAM" id="SSF55797">
    <property type="entry name" value="PR-1-like"/>
    <property type="match status" value="1"/>
</dbReference>
<evidence type="ECO:0000313" key="4">
    <source>
        <dbReference type="Proteomes" id="UP000054729"/>
    </source>
</evidence>
<dbReference type="CDD" id="cd05379">
    <property type="entry name" value="CAP_bacterial"/>
    <property type="match status" value="1"/>
</dbReference>
<comment type="caution">
    <text evidence="3">The sequence shown here is derived from an EMBL/GenBank/DDBJ whole genome shotgun (WGS) entry which is preliminary data.</text>
</comment>